<accession>A0AAE0YCU4</accession>
<gene>
    <name evidence="1" type="ORF">RRG08_005684</name>
</gene>
<organism evidence="1 2">
    <name type="scientific">Elysia crispata</name>
    <name type="common">lettuce slug</name>
    <dbReference type="NCBI Taxonomy" id="231223"/>
    <lineage>
        <taxon>Eukaryota</taxon>
        <taxon>Metazoa</taxon>
        <taxon>Spiralia</taxon>
        <taxon>Lophotrochozoa</taxon>
        <taxon>Mollusca</taxon>
        <taxon>Gastropoda</taxon>
        <taxon>Heterobranchia</taxon>
        <taxon>Euthyneura</taxon>
        <taxon>Panpulmonata</taxon>
        <taxon>Sacoglossa</taxon>
        <taxon>Placobranchoidea</taxon>
        <taxon>Plakobranchidae</taxon>
        <taxon>Elysia</taxon>
    </lineage>
</organism>
<dbReference type="Proteomes" id="UP001283361">
    <property type="component" value="Unassembled WGS sequence"/>
</dbReference>
<keyword evidence="2" id="KW-1185">Reference proteome</keyword>
<name>A0AAE0YCU4_9GAST</name>
<dbReference type="AlphaFoldDB" id="A0AAE0YCU4"/>
<evidence type="ECO:0000313" key="2">
    <source>
        <dbReference type="Proteomes" id="UP001283361"/>
    </source>
</evidence>
<dbReference type="EMBL" id="JAWDGP010006450">
    <property type="protein sequence ID" value="KAK3740993.1"/>
    <property type="molecule type" value="Genomic_DNA"/>
</dbReference>
<comment type="caution">
    <text evidence="1">The sequence shown here is derived from an EMBL/GenBank/DDBJ whole genome shotgun (WGS) entry which is preliminary data.</text>
</comment>
<reference evidence="1" key="1">
    <citation type="journal article" date="2023" name="G3 (Bethesda)">
        <title>A reference genome for the long-term kleptoplast-retaining sea slug Elysia crispata morphotype clarki.</title>
        <authorList>
            <person name="Eastman K.E."/>
            <person name="Pendleton A.L."/>
            <person name="Shaikh M.A."/>
            <person name="Suttiyut T."/>
            <person name="Ogas R."/>
            <person name="Tomko P."/>
            <person name="Gavelis G."/>
            <person name="Widhalm J.R."/>
            <person name="Wisecaver J.H."/>
        </authorList>
    </citation>
    <scope>NUCLEOTIDE SEQUENCE</scope>
    <source>
        <strain evidence="1">ECLA1</strain>
    </source>
</reference>
<evidence type="ECO:0000313" key="1">
    <source>
        <dbReference type="EMBL" id="KAK3740993.1"/>
    </source>
</evidence>
<protein>
    <submittedName>
        <fullName evidence="1">Uncharacterized protein</fullName>
    </submittedName>
</protein>
<sequence>MLTPQLVDRKVQVWDPSGQHGVSLFWSGVTNHRDVSHEVGISCVATGPAVTPRIPYGHDMTTWKGNTIDLSERPALEISLERELNG</sequence>
<proteinExistence type="predicted"/>